<dbReference type="GO" id="GO:0005886">
    <property type="term" value="C:plasma membrane"/>
    <property type="evidence" value="ECO:0007669"/>
    <property type="project" value="UniProtKB-SubCell"/>
</dbReference>
<feature type="transmembrane region" description="Helical" evidence="8">
    <location>
        <begin position="291"/>
        <end position="308"/>
    </location>
</feature>
<evidence type="ECO:0000256" key="6">
    <source>
        <dbReference type="ARBA" id="ARBA00022989"/>
    </source>
</evidence>
<evidence type="ECO:0000256" key="4">
    <source>
        <dbReference type="ARBA" id="ARBA00022597"/>
    </source>
</evidence>
<feature type="domain" description="Phosphotransferase system EIIC" evidence="9">
    <location>
        <begin position="18"/>
        <end position="351"/>
    </location>
</feature>
<dbReference type="AlphaFoldDB" id="A0A1E7XAX9"/>
<dbReference type="RefSeq" id="WP_070368226.1">
    <property type="nucleotide sequence ID" value="NZ_JAZHVW010000005.1"/>
</dbReference>
<dbReference type="Pfam" id="PF13303">
    <property type="entry name" value="PTS_EIIC_2"/>
    <property type="match status" value="1"/>
</dbReference>
<feature type="transmembrane region" description="Helical" evidence="8">
    <location>
        <begin position="264"/>
        <end position="284"/>
    </location>
</feature>
<keyword evidence="7 8" id="KW-0472">Membrane</keyword>
<sequence length="354" mass="35949">MNMISEPSTRLSGRDLIMNTLNGLSVGIIVALVPGALLNQLLKALLPVFPQAAFFLTLTGMAAVLMAPVSAVCVGMMAGFSPIQTSSLALAAIAGAGNFQLKGAGYAVAGSGDVINIAITIMIGYLIIALLGQALKAYTILLIPLLVLIIAGGIGVLTLKPVGTVTQLIGLGVEQLTQLQPVVMGILIGMVFSVLIVSPISSVGIAAAIGINGVAAGSANLGIVAASFALAVYGWKVNSVGTSLAHFLGSPKMQMANILSRPKLIVPVAINAGIMGGIGALFGVSGTPMSAGFGFAGLIGPIAAVNGYGNASLLNIGLVVLLFFVIPVALGYVSNYLFNAKLNYFDSEDFELNY</sequence>
<proteinExistence type="predicted"/>
<evidence type="ECO:0000313" key="10">
    <source>
        <dbReference type="EMBL" id="OFA10273.1"/>
    </source>
</evidence>
<evidence type="ECO:0000256" key="7">
    <source>
        <dbReference type="ARBA" id="ARBA00023136"/>
    </source>
</evidence>
<feature type="transmembrane region" description="Helical" evidence="8">
    <location>
        <begin position="21"/>
        <end position="42"/>
    </location>
</feature>
<dbReference type="GO" id="GO:0008982">
    <property type="term" value="F:protein-N(PI)-phosphohistidine-sugar phosphotransferase activity"/>
    <property type="evidence" value="ECO:0007669"/>
    <property type="project" value="InterPro"/>
</dbReference>
<keyword evidence="4" id="KW-0762">Sugar transport</keyword>
<evidence type="ECO:0000256" key="2">
    <source>
        <dbReference type="ARBA" id="ARBA00022448"/>
    </source>
</evidence>
<dbReference type="EMBL" id="MIQE01000020">
    <property type="protein sequence ID" value="OFA10273.1"/>
    <property type="molecule type" value="Genomic_DNA"/>
</dbReference>
<feature type="transmembrane region" description="Helical" evidence="8">
    <location>
        <begin position="314"/>
        <end position="333"/>
    </location>
</feature>
<feature type="transmembrane region" description="Helical" evidence="8">
    <location>
        <begin position="88"/>
        <end position="108"/>
    </location>
</feature>
<comment type="subcellular location">
    <subcellularLocation>
        <location evidence="1">Cell membrane</location>
        <topology evidence="1">Multi-pass membrane protein</topology>
    </subcellularLocation>
</comment>
<name>A0A1E7XAX9_9LACO</name>
<accession>A0A1E7XAX9</accession>
<protein>
    <recommendedName>
        <fullName evidence="9">Phosphotransferase system EIIC domain-containing protein</fullName>
    </recommendedName>
</protein>
<reference evidence="10 11" key="1">
    <citation type="submission" date="2016-09" db="EMBL/GenBank/DDBJ databases">
        <title>Genome Sequence of Lactobacillus sunkii Strain CG01.</title>
        <authorList>
            <person name="Poehlein A."/>
            <person name="Gabris C."/>
            <person name="Bengelsdorf F.R."/>
            <person name="Duerre P."/>
            <person name="Daniel R."/>
        </authorList>
    </citation>
    <scope>NUCLEOTIDE SEQUENCE [LARGE SCALE GENOMIC DNA]</scope>
    <source>
        <strain evidence="10 11">CG_D</strain>
    </source>
</reference>
<feature type="transmembrane region" description="Helical" evidence="8">
    <location>
        <begin position="138"/>
        <end position="159"/>
    </location>
</feature>
<evidence type="ECO:0000256" key="1">
    <source>
        <dbReference type="ARBA" id="ARBA00004651"/>
    </source>
</evidence>
<organism evidence="10 11">
    <name type="scientific">Lentilactobacillus sunkii</name>
    <dbReference type="NCBI Taxonomy" id="481719"/>
    <lineage>
        <taxon>Bacteria</taxon>
        <taxon>Bacillati</taxon>
        <taxon>Bacillota</taxon>
        <taxon>Bacilli</taxon>
        <taxon>Lactobacillales</taxon>
        <taxon>Lactobacillaceae</taxon>
        <taxon>Lentilactobacillus</taxon>
    </lineage>
</organism>
<feature type="transmembrane region" description="Helical" evidence="8">
    <location>
        <begin position="114"/>
        <end position="131"/>
    </location>
</feature>
<dbReference type="Proteomes" id="UP000177010">
    <property type="component" value="Unassembled WGS sequence"/>
</dbReference>
<keyword evidence="5 8" id="KW-0812">Transmembrane</keyword>
<feature type="transmembrane region" description="Helical" evidence="8">
    <location>
        <begin position="179"/>
        <end position="197"/>
    </location>
</feature>
<evidence type="ECO:0000256" key="5">
    <source>
        <dbReference type="ARBA" id="ARBA00022692"/>
    </source>
</evidence>
<evidence type="ECO:0000256" key="3">
    <source>
        <dbReference type="ARBA" id="ARBA00022475"/>
    </source>
</evidence>
<evidence type="ECO:0000256" key="8">
    <source>
        <dbReference type="SAM" id="Phobius"/>
    </source>
</evidence>
<keyword evidence="3" id="KW-1003">Cell membrane</keyword>
<gene>
    <name evidence="10" type="ORF">LASUN_18820</name>
</gene>
<dbReference type="STRING" id="481719.LASUN_18820"/>
<comment type="caution">
    <text evidence="10">The sequence shown here is derived from an EMBL/GenBank/DDBJ whole genome shotgun (WGS) entry which is preliminary data.</text>
</comment>
<feature type="transmembrane region" description="Helical" evidence="8">
    <location>
        <begin position="209"/>
        <end position="235"/>
    </location>
</feature>
<feature type="transmembrane region" description="Helical" evidence="8">
    <location>
        <begin position="54"/>
        <end position="76"/>
    </location>
</feature>
<dbReference type="GO" id="GO:0009401">
    <property type="term" value="P:phosphoenolpyruvate-dependent sugar phosphotransferase system"/>
    <property type="evidence" value="ECO:0007669"/>
    <property type="project" value="InterPro"/>
</dbReference>
<evidence type="ECO:0000259" key="9">
    <source>
        <dbReference type="Pfam" id="PF13303"/>
    </source>
</evidence>
<evidence type="ECO:0000313" key="11">
    <source>
        <dbReference type="Proteomes" id="UP000177010"/>
    </source>
</evidence>
<keyword evidence="6 8" id="KW-1133">Transmembrane helix</keyword>
<dbReference type="InterPro" id="IPR003352">
    <property type="entry name" value="PTS_EIIC"/>
</dbReference>
<keyword evidence="2" id="KW-0813">Transport</keyword>